<comment type="caution">
    <text evidence="3">The sequence shown here is derived from an EMBL/GenBank/DDBJ whole genome shotgun (WGS) entry which is preliminary data.</text>
</comment>
<keyword evidence="4" id="KW-1185">Reference proteome</keyword>
<organism evidence="3 4">
    <name type="scientific">Flavobacterium chuncheonense</name>
    <dbReference type="NCBI Taxonomy" id="2026653"/>
    <lineage>
        <taxon>Bacteria</taxon>
        <taxon>Pseudomonadati</taxon>
        <taxon>Bacteroidota</taxon>
        <taxon>Flavobacteriia</taxon>
        <taxon>Flavobacteriales</taxon>
        <taxon>Flavobacteriaceae</taxon>
        <taxon>Flavobacterium</taxon>
    </lineage>
</organism>
<dbReference type="Pfam" id="PF19406">
    <property type="entry name" value="PKD_5"/>
    <property type="match status" value="2"/>
</dbReference>
<feature type="domain" description="PKD-like" evidence="2">
    <location>
        <begin position="1096"/>
        <end position="1180"/>
    </location>
</feature>
<sequence>MRSILTLLIVLISTNMLFSQEPNDCVDAVVVCGNGSFSSNATGIGDIQEVSGCSGFEHNSIWLKVNIVQSGTLGFDLIPDDPSIQVDYDFWVFGPNKDCSNLGSPIRCATTNPQQAGLTSNLTGMNGSTTLTTTGPGANGNGYVRWLTVTAGQYYYIAIDRPVGGGGFQINWIGSATTGTGAFPTPPVANQIPEYVTCSNTPDVGIFDLNSIRDDINPDLTNNTVSFYNTLADAIDGSNALPNIISNTTNPQTIYAKVVNNVSGCYSLTEVVLRVYQVPDATIAISNTDVCEGETVTVTFTGTPDVTVDYSVDGGAMQSAVLDATGNFTITTAVTATTTYTLHNVKRLASDNVTVICNQAKNESVTVNVQALPTVTILSNVTICENTSTTISFNGTPNAEVTYTVDGGSNQTITLDASGNASLTTPILTTTSVYALVSVASTGTLVCSQTQSGSATITVEPLPTATIAGDTVCSNASGTVTFTGTPNAVVTYSIDGGANQTVTLDASGNASVATPALTTDSVYTLVSVVIGTCNQALNSSAIVNVVGLPTASIATSTATICSNTSGIVDFTGTSNAVVTYTVDGGANQTITLDATGNASLTTPVLTSNSVYTLIKVELGTCDQTLTESVTISVLALPTVTISNDVTICENTSTTVTFTGTPNAEVTYTVDGGVNQTITLDASGNASLTTPILTSTSVYTLVSVATTSAPICSQTQTGSMTISVQTLPTATITGDTICSNSTGTVTFTGTPNGIVTYTVDGGANQTITLDASGNASLTTSVLTSDSIYTLVDITTTSAPICSQVLIDSATVSIVALPTANIATSTPTICANSTGIIEFSGTPDAFVTYTVNGGANQTITLDASGNASLTTPILNTNTVFTLVSVAFGNCSQNLSESVTIMIETLPVASITGDMICVNSSGTVTFNGTPNATVVYTVDGGANQSIVLDASGSASLTTPVLTANSTYTLVSVTSASTLSCSQNVSGSATVVVNPKPIVTFVDNFGGTICSNTPTSIELFSDVAGSTFSWTVVQAVNVSGATAGGGSSMITQSLALINTTISGQVEYSVTATANGCISDPISIVVNVVGRPIITATYTSTICDGETTDIAINSDTPGTTYTWDATITNIDSAIYNVSGDETNINQAVDLVNSMLVGTITMNVTPVSNGCLGDPIMFMITIRPIPVISDIVISETTICTGENVHVEISGDPTGTTYQWVAVLNGVSVVSGGTSGTTTGAIDVVVATTSDTNPGTIYFEVTPLNGICTGSMVASTTVTVNPLPGTPIPSPDVTICSGESPNIIISVTDPSIPGTEVEWFVYDVNGVAGANAGSGVAPLQIDEVLTTTGTTQGYVIYRVRAKLGDCLGGYTDYTVFVDPLPIPVLEDGAICVDSTDTVYQTYWLNAGDFGTGYEFSWYETTNPTTAIAVTSEPTLEISQAGTYYVVVENIATNCTGTSNTVTVVATIPATNISYTVTDAFNDNATVTIEIDEENGTYQYQMDDDAPQDSNEFTGVSSGSHIVTVVDTQGCTYLTIEVMIIDYPKYFTPNGDGINDTWNINGLNQANAKLYIFDRYGKLIKQISTLEESEGWNGTFNGQPLPATDYWFTLEYVEDNEPKVFKSHFTLKR</sequence>
<proteinExistence type="predicted"/>
<dbReference type="EMBL" id="JBHUPC010000012">
    <property type="protein sequence ID" value="MFD2891402.1"/>
    <property type="molecule type" value="Genomic_DNA"/>
</dbReference>
<dbReference type="InterPro" id="IPR026341">
    <property type="entry name" value="T9SS_type_B"/>
</dbReference>
<dbReference type="Pfam" id="PF13585">
    <property type="entry name" value="CHU_C"/>
    <property type="match status" value="1"/>
</dbReference>
<evidence type="ECO:0000313" key="3">
    <source>
        <dbReference type="EMBL" id="MFD2891402.1"/>
    </source>
</evidence>
<dbReference type="RefSeq" id="WP_379810984.1">
    <property type="nucleotide sequence ID" value="NZ_JBHUPC010000012.1"/>
</dbReference>
<feature type="domain" description="PKD-like" evidence="2">
    <location>
        <begin position="1004"/>
        <end position="1086"/>
    </location>
</feature>
<feature type="chain" id="PRO_5046755295" evidence="1">
    <location>
        <begin position="20"/>
        <end position="1621"/>
    </location>
</feature>
<protein>
    <submittedName>
        <fullName evidence="3">T9SS type B sorting domain-containing protein</fullName>
    </submittedName>
</protein>
<reference evidence="4" key="1">
    <citation type="journal article" date="2019" name="Int. J. Syst. Evol. Microbiol.">
        <title>The Global Catalogue of Microorganisms (GCM) 10K type strain sequencing project: providing services to taxonomists for standard genome sequencing and annotation.</title>
        <authorList>
            <consortium name="The Broad Institute Genomics Platform"/>
            <consortium name="The Broad Institute Genome Sequencing Center for Infectious Disease"/>
            <person name="Wu L."/>
            <person name="Ma J."/>
        </authorList>
    </citation>
    <scope>NUCLEOTIDE SEQUENCE [LARGE SCALE GENOMIC DNA]</scope>
    <source>
        <strain evidence="4">KCTC 22671</strain>
    </source>
</reference>
<feature type="signal peptide" evidence="1">
    <location>
        <begin position="1"/>
        <end position="19"/>
    </location>
</feature>
<keyword evidence="1" id="KW-0732">Signal</keyword>
<dbReference type="NCBIfam" id="TIGR04131">
    <property type="entry name" value="Bac_Flav_CTERM"/>
    <property type="match status" value="1"/>
</dbReference>
<name>A0ABW5YKX3_9FLAO</name>
<accession>A0ABW5YKX3</accession>
<evidence type="ECO:0000313" key="4">
    <source>
        <dbReference type="Proteomes" id="UP001597534"/>
    </source>
</evidence>
<evidence type="ECO:0000256" key="1">
    <source>
        <dbReference type="SAM" id="SignalP"/>
    </source>
</evidence>
<dbReference type="Proteomes" id="UP001597534">
    <property type="component" value="Unassembled WGS sequence"/>
</dbReference>
<gene>
    <name evidence="3" type="ORF">ACFS5J_05170</name>
</gene>
<evidence type="ECO:0000259" key="2">
    <source>
        <dbReference type="Pfam" id="PF19406"/>
    </source>
</evidence>
<dbReference type="InterPro" id="IPR045828">
    <property type="entry name" value="PKD_Bacteroidetes"/>
</dbReference>